<comment type="function">
    <text evidence="1">GPI-anchored cell wall protein involved in cell wall organization, hyphal growth, as well as in host-fungal interaction and virulence.</text>
</comment>
<evidence type="ECO:0000259" key="14">
    <source>
        <dbReference type="Pfam" id="PF11765"/>
    </source>
</evidence>
<dbReference type="RefSeq" id="XP_051611252.1">
    <property type="nucleotide sequence ID" value="XM_051751729.1"/>
</dbReference>
<keyword evidence="16" id="KW-1185">Reference proteome</keyword>
<evidence type="ECO:0000256" key="8">
    <source>
        <dbReference type="ARBA" id="ARBA00022729"/>
    </source>
</evidence>
<keyword evidence="5" id="KW-0134">Cell wall</keyword>
<feature type="region of interest" description="Disordered" evidence="13">
    <location>
        <begin position="595"/>
        <end position="651"/>
    </location>
</feature>
<evidence type="ECO:0000256" key="10">
    <source>
        <dbReference type="ARBA" id="ARBA00023136"/>
    </source>
</evidence>
<evidence type="ECO:0000256" key="3">
    <source>
        <dbReference type="ARBA" id="ARBA00004589"/>
    </source>
</evidence>
<evidence type="ECO:0000256" key="11">
    <source>
        <dbReference type="ARBA" id="ARBA00023180"/>
    </source>
</evidence>
<dbReference type="Pfam" id="PF11765">
    <property type="entry name" value="Hyphal_reg_CWP"/>
    <property type="match status" value="1"/>
</dbReference>
<proteinExistence type="inferred from homology"/>
<feature type="domain" description="Hyphally-regulated cell wall protein N-terminal" evidence="14">
    <location>
        <begin position="4"/>
        <end position="318"/>
    </location>
</feature>
<organism evidence="15 16">
    <name type="scientific">Candida theae</name>
    <dbReference type="NCBI Taxonomy" id="1198502"/>
    <lineage>
        <taxon>Eukaryota</taxon>
        <taxon>Fungi</taxon>
        <taxon>Dikarya</taxon>
        <taxon>Ascomycota</taxon>
        <taxon>Saccharomycotina</taxon>
        <taxon>Pichiomycetes</taxon>
        <taxon>Debaryomycetaceae</taxon>
        <taxon>Candida/Lodderomyces clade</taxon>
        <taxon>Candida</taxon>
    </lineage>
</organism>
<dbReference type="Pfam" id="PF15789">
    <property type="entry name" value="Hyr1"/>
    <property type="match status" value="4"/>
</dbReference>
<evidence type="ECO:0000256" key="13">
    <source>
        <dbReference type="SAM" id="MobiDB-lite"/>
    </source>
</evidence>
<dbReference type="AlphaFoldDB" id="A0AAD5G128"/>
<dbReference type="GO" id="GO:0009277">
    <property type="term" value="C:fungal-type cell wall"/>
    <property type="evidence" value="ECO:0007669"/>
    <property type="project" value="UniProtKB-ARBA"/>
</dbReference>
<comment type="subcellular location">
    <subcellularLocation>
        <location evidence="3">Membrane</location>
        <topology evidence="3">Lipid-anchor</topology>
        <topology evidence="3">GPI-anchor</topology>
    </subcellularLocation>
    <subcellularLocation>
        <location evidence="2">Secreted</location>
        <location evidence="2">Cell wall</location>
    </subcellularLocation>
</comment>
<evidence type="ECO:0000313" key="16">
    <source>
        <dbReference type="Proteomes" id="UP001204833"/>
    </source>
</evidence>
<dbReference type="GO" id="GO:0009986">
    <property type="term" value="C:cell surface"/>
    <property type="evidence" value="ECO:0007669"/>
    <property type="project" value="UniProtKB-ARBA"/>
</dbReference>
<evidence type="ECO:0000256" key="4">
    <source>
        <dbReference type="ARBA" id="ARBA00009873"/>
    </source>
</evidence>
<comment type="caution">
    <text evidence="15">The sequence shown here is derived from an EMBL/GenBank/DDBJ whole genome shotgun (WGS) entry which is preliminary data.</text>
</comment>
<evidence type="ECO:0000256" key="9">
    <source>
        <dbReference type="ARBA" id="ARBA00023026"/>
    </source>
</evidence>
<sequence>MLRLDRGSLSLNVGDITVHSGAYWSIINNAITAFVSSLTVQPNAGLFISSTSPLIALQVTLLGLLNSITNNGVISFNAVASLTAAHYNLVGLSFENNGEMYLGASGVVSSTMRISSANWRNNGLLVFHQNQRSEGSVHLGAPLGTITNNGQICFRNEVYEQTSVIAGTGCITAQQDSTIYISNAALSVSSGQTFYLADGASSMIVEALSTPQTFNVRNFGQVNGVSNKIGLTIPLFSVLGNPWTYNQRSGILTLKGAGILQQYFNIGPGYDATKFQLVTDSGSGIPSTVLGSIQYNGPVPRAVLTRRCNLCKPLPEIPGAQPTEYTTTITSQNNGHTSTETGIVIISTDAHGAWYTSTTILTAEITENTQRLTTWTTTNTDGSVDTDKGIVVEIDDLVTTFATFPDVEAYTTTWTSTDTDGSVVTESGIVLQNEDSFTTVTTFPQNVEGLEASEYITTWTTTESDGTVETESGLVLQIDDLVTTFATFPDVEAYTTTWTSTDTDGSVVTESGIVLQNEDSLTTFSTFPESIAGPEASQYPTTWTATEPDGSVETESGIVLHHGDSLSTITTFGVAAEVTYSGRWSNSSVAYIGDDSETTNSPEIFQTSPGATSGAANGGANSGTAGGTDAGADLESTNSARNSISPQSLGAGISSHVPGDFTGHVATVTFDTEERTAAFTASAAGTSGARITDAMVSSTKSNSYSNAGGLNSLDVTIDTTEAFPTPVPSKEGSSSVGAASGTVLSSLQASADSGAVSRASLVVTYEGLGAVMGMSSVTSVLLLLISIIL</sequence>
<feature type="compositionally biased region" description="Gly residues" evidence="13">
    <location>
        <begin position="616"/>
        <end position="629"/>
    </location>
</feature>
<accession>A0AAD5G128</accession>
<comment type="similarity">
    <text evidence="4">Belongs to the HYR1/IFF family.</text>
</comment>
<dbReference type="GeneID" id="76148302"/>
<feature type="compositionally biased region" description="Polar residues" evidence="13">
    <location>
        <begin position="635"/>
        <end position="648"/>
    </location>
</feature>
<dbReference type="InterPro" id="IPR021031">
    <property type="entry name" value="Hyphal-reg_cell_wall_N"/>
</dbReference>
<keyword evidence="6" id="KW-0964">Secreted</keyword>
<evidence type="ECO:0000313" key="15">
    <source>
        <dbReference type="EMBL" id="KAI5968159.1"/>
    </source>
</evidence>
<evidence type="ECO:0000256" key="12">
    <source>
        <dbReference type="ARBA" id="ARBA00023288"/>
    </source>
</evidence>
<feature type="compositionally biased region" description="Polar residues" evidence="13">
    <location>
        <begin position="598"/>
        <end position="609"/>
    </location>
</feature>
<keyword evidence="9" id="KW-0843">Virulence</keyword>
<evidence type="ECO:0000256" key="1">
    <source>
        <dbReference type="ARBA" id="ARBA00003560"/>
    </source>
</evidence>
<evidence type="ECO:0000256" key="7">
    <source>
        <dbReference type="ARBA" id="ARBA00022622"/>
    </source>
</evidence>
<reference evidence="15 16" key="1">
    <citation type="journal article" date="2022" name="DNA Res.">
        <title>Genome analysis of five recently described species of the CUG-Ser clade uncovers Candida theae as a new hybrid lineage with pathogenic potential in the Candida parapsilosis species complex.</title>
        <authorList>
            <person name="Mixao V."/>
            <person name="Del Olmo V."/>
            <person name="Hegedusova E."/>
            <person name="Saus E."/>
            <person name="Pryszcz L."/>
            <person name="Cillingova A."/>
            <person name="Nosek J."/>
            <person name="Gabaldon T."/>
        </authorList>
    </citation>
    <scope>NUCLEOTIDE SEQUENCE [LARGE SCALE GENOMIC DNA]</scope>
    <source>
        <strain evidence="15 16">CBS 12239</strain>
    </source>
</reference>
<evidence type="ECO:0000256" key="5">
    <source>
        <dbReference type="ARBA" id="ARBA00022512"/>
    </source>
</evidence>
<evidence type="ECO:0000256" key="2">
    <source>
        <dbReference type="ARBA" id="ARBA00004191"/>
    </source>
</evidence>
<keyword evidence="11" id="KW-0325">Glycoprotein</keyword>
<gene>
    <name evidence="15" type="ORF">KGF57_000242</name>
</gene>
<dbReference type="EMBL" id="JAIHNG010000017">
    <property type="protein sequence ID" value="KAI5968159.1"/>
    <property type="molecule type" value="Genomic_DNA"/>
</dbReference>
<keyword evidence="8" id="KW-0732">Signal</keyword>
<dbReference type="Proteomes" id="UP001204833">
    <property type="component" value="Unassembled WGS sequence"/>
</dbReference>
<dbReference type="GO" id="GO:0098552">
    <property type="term" value="C:side of membrane"/>
    <property type="evidence" value="ECO:0007669"/>
    <property type="project" value="UniProtKB-KW"/>
</dbReference>
<evidence type="ECO:0000256" key="6">
    <source>
        <dbReference type="ARBA" id="ARBA00022525"/>
    </source>
</evidence>
<keyword evidence="7" id="KW-0336">GPI-anchor</keyword>
<protein>
    <recommendedName>
        <fullName evidence="14">Hyphally-regulated cell wall protein N-terminal domain-containing protein</fullName>
    </recommendedName>
</protein>
<dbReference type="InterPro" id="IPR031573">
    <property type="entry name" value="Cell_wall_rpt"/>
</dbReference>
<keyword evidence="12" id="KW-0449">Lipoprotein</keyword>
<keyword evidence="10" id="KW-0472">Membrane</keyword>
<name>A0AAD5G128_9ASCO</name>